<dbReference type="GeneID" id="109008363"/>
<evidence type="ECO:0000256" key="5">
    <source>
        <dbReference type="ARBA" id="ARBA00023136"/>
    </source>
</evidence>
<sequence length="785" mass="86497">MYGPAFLQSQIAFPAFSYVTVILIINTTSDATLGDALRGCWLALFATVQSVGPGAILCLRVIEPARFSSVTTALAVALGSFVVALPESTHLVAKRIGLGQVVIVYVVAFINGAHTDPVMHPLHVAASTAVGLVLACVLALLLPYPMASLMQVKQNSKLLAEKVSETLKLFVGAFCAEDSASALVSISRAKSLAGTGTELLSSIKRHQESMQWEGVSVTKLQHWPALKAGEHRWQDIMTPFRGMEMALTRNSSYPARIMDGELKDGLLRFEELLCLFIKESKSSLPCDPPTVPESNAEDIMKSLQAALQTIPTAHQDLPSYFFLFCMKLLHCNLLAKPSASKQGNTVQKDENSSTDACHMNGISLHGVWSNLPMKVSWNRLMPAFKCSLSLGLAVLFGLLYNKENGYWSGLSVAISLASAREATFKVANVKAQGTVLGCVYGLLGCSLHGKFLPIIFLSLLPWFIFTSFLQRSRMYGQAGGISAVIGAVIILGRKNFGPPSQFAMARITETFIGLSCSIMVELLLQPTRASTTARTQLSKCLGTLHACIASVSLGCNISELEENQKRLKIQVSELGKIITEADVEPNFWFLPFHSACYIKIFESLSKMGDILLFSAHAVGFLEQASQGSVAEYSWKEHVNKLEDHDDLKLFKEMVCSSIKCYERVTSMKSLTVLEKELAKNYYKVSCDLELGKSRRNYYPNMIIMESNLDEHAMEKNIIIDLYLQHSKELLDKIQVESSDHDELKYYSQRVLSFTALGFCISSFMRESAEIGMEIKELVQWENPSS</sequence>
<dbReference type="AlphaFoldDB" id="A0A2I4GJ94"/>
<evidence type="ECO:0000256" key="6">
    <source>
        <dbReference type="SAM" id="Phobius"/>
    </source>
</evidence>
<name>A0A2I4GJ94_JUGRE</name>
<dbReference type="KEGG" id="jre:109008363"/>
<dbReference type="InParanoid" id="A0A2I4GJ94"/>
<dbReference type="RefSeq" id="XP_018843978.1">
    <property type="nucleotide sequence ID" value="XM_018988433.1"/>
</dbReference>
<evidence type="ECO:0000256" key="4">
    <source>
        <dbReference type="ARBA" id="ARBA00022989"/>
    </source>
</evidence>
<feature type="transmembrane region" description="Helical" evidence="6">
    <location>
        <begin position="39"/>
        <end position="62"/>
    </location>
</feature>
<keyword evidence="2" id="KW-1003">Cell membrane</keyword>
<dbReference type="FunCoup" id="A0A2I4GJ94">
    <property type="interactions" value="197"/>
</dbReference>
<keyword evidence="3 6" id="KW-0812">Transmembrane</keyword>
<feature type="transmembrane region" description="Helical" evidence="6">
    <location>
        <begin position="6"/>
        <end position="27"/>
    </location>
</feature>
<proteinExistence type="predicted"/>
<dbReference type="Proteomes" id="UP000235220">
    <property type="component" value="Chromosome 14"/>
</dbReference>
<evidence type="ECO:0000256" key="2">
    <source>
        <dbReference type="ARBA" id="ARBA00022475"/>
    </source>
</evidence>
<comment type="subcellular location">
    <subcellularLocation>
        <location evidence="1">Cell membrane</location>
        <topology evidence="1">Multi-pass membrane protein</topology>
    </subcellularLocation>
</comment>
<feature type="transmembrane region" description="Helical" evidence="6">
    <location>
        <begin position="383"/>
        <end position="400"/>
    </location>
</feature>
<evidence type="ECO:0000313" key="9">
    <source>
        <dbReference type="RefSeq" id="XP_018843978.1"/>
    </source>
</evidence>
<keyword evidence="5 6" id="KW-0472">Membrane</keyword>
<dbReference type="OrthoDB" id="68611at2759"/>
<evidence type="ECO:0000256" key="1">
    <source>
        <dbReference type="ARBA" id="ARBA00004651"/>
    </source>
</evidence>
<feature type="domain" description="Integral membrane bound transporter" evidence="7">
    <location>
        <begin position="392"/>
        <end position="520"/>
    </location>
</feature>
<feature type="transmembrane region" description="Helical" evidence="6">
    <location>
        <begin position="451"/>
        <end position="469"/>
    </location>
</feature>
<keyword evidence="8" id="KW-1185">Reference proteome</keyword>
<organism evidence="8 9">
    <name type="scientific">Juglans regia</name>
    <name type="common">English walnut</name>
    <dbReference type="NCBI Taxonomy" id="51240"/>
    <lineage>
        <taxon>Eukaryota</taxon>
        <taxon>Viridiplantae</taxon>
        <taxon>Streptophyta</taxon>
        <taxon>Embryophyta</taxon>
        <taxon>Tracheophyta</taxon>
        <taxon>Spermatophyta</taxon>
        <taxon>Magnoliopsida</taxon>
        <taxon>eudicotyledons</taxon>
        <taxon>Gunneridae</taxon>
        <taxon>Pentapetalae</taxon>
        <taxon>rosids</taxon>
        <taxon>fabids</taxon>
        <taxon>Fagales</taxon>
        <taxon>Juglandaceae</taxon>
        <taxon>Juglans</taxon>
    </lineage>
</organism>
<evidence type="ECO:0000256" key="3">
    <source>
        <dbReference type="ARBA" id="ARBA00022692"/>
    </source>
</evidence>
<feature type="transmembrane region" description="Helical" evidence="6">
    <location>
        <begin position="122"/>
        <end position="144"/>
    </location>
</feature>
<gene>
    <name evidence="9" type="primary">LOC109008363</name>
</gene>
<dbReference type="Pfam" id="PF13515">
    <property type="entry name" value="FUSC_2"/>
    <property type="match status" value="1"/>
</dbReference>
<dbReference type="STRING" id="51240.A0A2I4GJ94"/>
<accession>A0A2I4GJ94</accession>
<evidence type="ECO:0000313" key="8">
    <source>
        <dbReference type="Proteomes" id="UP000235220"/>
    </source>
</evidence>
<evidence type="ECO:0000259" key="7">
    <source>
        <dbReference type="Pfam" id="PF13515"/>
    </source>
</evidence>
<feature type="transmembrane region" description="Helical" evidence="6">
    <location>
        <begin position="474"/>
        <end position="491"/>
    </location>
</feature>
<reference evidence="9" key="1">
    <citation type="submission" date="2025-08" db="UniProtKB">
        <authorList>
            <consortium name="RefSeq"/>
        </authorList>
    </citation>
    <scope>IDENTIFICATION</scope>
    <source>
        <tissue evidence="9">Leaves</tissue>
    </source>
</reference>
<dbReference type="InterPro" id="IPR049453">
    <property type="entry name" value="Memb_transporter_dom"/>
</dbReference>
<feature type="transmembrane region" description="Helical" evidence="6">
    <location>
        <begin position="68"/>
        <end position="85"/>
    </location>
</feature>
<keyword evidence="4 6" id="KW-1133">Transmembrane helix</keyword>
<dbReference type="PANTHER" id="PTHR30509:SF9">
    <property type="entry name" value="MULTIDRUG RESISTANCE PROTEIN MDTO"/>
    <property type="match status" value="1"/>
</dbReference>
<dbReference type="GO" id="GO:0005886">
    <property type="term" value="C:plasma membrane"/>
    <property type="evidence" value="ECO:0000318"/>
    <property type="project" value="GO_Central"/>
</dbReference>
<feature type="transmembrane region" description="Helical" evidence="6">
    <location>
        <begin position="92"/>
        <end position="110"/>
    </location>
</feature>
<protein>
    <submittedName>
        <fullName evidence="9">Uncharacterized protein LOC109008363</fullName>
    </submittedName>
</protein>
<feature type="transmembrane region" description="Helical" evidence="6">
    <location>
        <begin position="503"/>
        <end position="524"/>
    </location>
</feature>
<dbReference type="PANTHER" id="PTHR30509">
    <property type="entry name" value="P-HYDROXYBENZOIC ACID EFFLUX PUMP SUBUNIT-RELATED"/>
    <property type="match status" value="1"/>
</dbReference>